<accession>A0A1M6MFR7</accession>
<dbReference type="AlphaFoldDB" id="A0A1M6MFR7"/>
<protein>
    <submittedName>
        <fullName evidence="1">Uncharacterized protein</fullName>
    </submittedName>
</protein>
<dbReference type="EMBL" id="FQZB01000011">
    <property type="protein sequence ID" value="SHJ82203.1"/>
    <property type="molecule type" value="Genomic_DNA"/>
</dbReference>
<dbReference type="OrthoDB" id="978985at2"/>
<reference evidence="1 2" key="1">
    <citation type="submission" date="2016-11" db="EMBL/GenBank/DDBJ databases">
        <authorList>
            <person name="Jaros S."/>
            <person name="Januszkiewicz K."/>
            <person name="Wedrychowicz H."/>
        </authorList>
    </citation>
    <scope>NUCLEOTIDE SEQUENCE [LARGE SCALE GENOMIC DNA]</scope>
    <source>
        <strain evidence="1 2">DSM 21758</strain>
    </source>
</reference>
<organism evidence="1 2">
    <name type="scientific">Clostridium cavendishii DSM 21758</name>
    <dbReference type="NCBI Taxonomy" id="1121302"/>
    <lineage>
        <taxon>Bacteria</taxon>
        <taxon>Bacillati</taxon>
        <taxon>Bacillota</taxon>
        <taxon>Clostridia</taxon>
        <taxon>Eubacteriales</taxon>
        <taxon>Clostridiaceae</taxon>
        <taxon>Clostridium</taxon>
    </lineage>
</organism>
<evidence type="ECO:0000313" key="1">
    <source>
        <dbReference type="EMBL" id="SHJ82203.1"/>
    </source>
</evidence>
<keyword evidence="2" id="KW-1185">Reference proteome</keyword>
<sequence length="453" mass="51316">MAAKISGGVSSAGVIAYQDDKDSNQFHYLPANIEFVEGDTLKEFSVTYWGLGDPYYVQDDTGEFISLSGATLSGRATFDISNNQRKKIKSAIQDSYKIKEPQLIPLHLENCNVQMVYGENTLKFGPQSDKKFPEVVNFGSTFNYLLGTGNSLFANYVGAQTTEAGVVSNSDFGINIFGDAEFVGDPWEVKVTADLNQVWSYVREQFDLSISIGYFEIPLVKYNSIIESLHKNQIIKLEFKEGSLDNEKYGRQIFDMGKEMFEALNNEVKSSEGLFKFEPNPKPSETVTPGQKPNIWPWRVYINGGYGKESLEKRQVIHFEKTIKYSGRIKVQVSSSMTLAVKCNNDTQKYFKDLGDLSVPCVTKDKMTKFNERAKKERVKKGSLAKELLEKVKKGTITQEEYEKQMNYLYEHNIFEVLTPIKSEDGHFSKAYRQGILESEFFGNLKDCECCKG</sequence>
<evidence type="ECO:0000313" key="2">
    <source>
        <dbReference type="Proteomes" id="UP000184310"/>
    </source>
</evidence>
<gene>
    <name evidence="1" type="ORF">SAMN02745163_02619</name>
</gene>
<proteinExistence type="predicted"/>
<dbReference type="Proteomes" id="UP000184310">
    <property type="component" value="Unassembled WGS sequence"/>
</dbReference>
<dbReference type="RefSeq" id="WP_072988317.1">
    <property type="nucleotide sequence ID" value="NZ_FQZB01000011.1"/>
</dbReference>
<name>A0A1M6MFR7_9CLOT</name>